<dbReference type="HOGENOM" id="CLU_812853_0_0_2"/>
<sequence>MAAIRDDNEAETNNIGDRIKRLLLSSSSPQPTNIRKRLVLVLVAAVLVVSIPVLLMGVSQKPNPAPPMSSSTTATTTTTTTRNPSSSKDRFGITELYPTSPDGMEWSSSWDNGHARTIGNAIDPDDKWFDAAHGEGMYAIDGKGTLTASGDFVRMYVHDPAKEREWSENLEITLYVKRISETQIVDYSGLQVFARTNHGTNGNEEVNLCDDRGYGGLININGEWTLEKETAHHLDNGYVDVAGQRPSGDLPKNTWVGFKYVLRNMDDNTKVKLELYRDTTGGANGGNWQKVTEFVDNGDSFGAGYGACRSGVNPALPLIHSFINDSSETGKPMLSVYARHEYGTMAYSDFTIREISSLS</sequence>
<dbReference type="Proteomes" id="UP000028194">
    <property type="component" value="Chromosome"/>
</dbReference>
<evidence type="ECO:0000313" key="3">
    <source>
        <dbReference type="EMBL" id="AIF82663.1"/>
    </source>
</evidence>
<reference evidence="3 4" key="1">
    <citation type="journal article" date="2014" name="PLoS ONE">
        <title>Genome Sequence of Candidatus Nitrososphaera evergladensis from Group I.1b Enriched from Everglades Soil Reveals Novel Genomic Features of the Ammonia-Oxidizing Archaea.</title>
        <authorList>
            <person name="Zhalnina K.V."/>
            <person name="Dias R."/>
            <person name="Leonard M.T."/>
            <person name="Dorr de Quadros P."/>
            <person name="Camargo F.A."/>
            <person name="Drew J.C."/>
            <person name="Farmerie W.G."/>
            <person name="Daroub S.H."/>
            <person name="Triplett E.W."/>
        </authorList>
    </citation>
    <scope>NUCLEOTIDE SEQUENCE [LARGE SCALE GENOMIC DNA]</scope>
    <source>
        <strain evidence="3 4">SR1</strain>
    </source>
</reference>
<dbReference type="OrthoDB" id="10392at2157"/>
<keyword evidence="2" id="KW-0812">Transmembrane</keyword>
<accession>A0A075MN28</accession>
<keyword evidence="4" id="KW-1185">Reference proteome</keyword>
<dbReference type="GeneID" id="41596446"/>
<evidence type="ECO:0000313" key="4">
    <source>
        <dbReference type="Proteomes" id="UP000028194"/>
    </source>
</evidence>
<dbReference type="KEGG" id="nev:NTE_00582"/>
<protein>
    <submittedName>
        <fullName evidence="3">Uncharacterized protein</fullName>
    </submittedName>
</protein>
<dbReference type="STRING" id="1459636.NTE_00582"/>
<keyword evidence="2" id="KW-0472">Membrane</keyword>
<keyword evidence="2" id="KW-1133">Transmembrane helix</keyword>
<dbReference type="AlphaFoldDB" id="A0A075MN28"/>
<evidence type="ECO:0000256" key="1">
    <source>
        <dbReference type="SAM" id="MobiDB-lite"/>
    </source>
</evidence>
<name>A0A075MN28_9ARCH</name>
<organism evidence="3 4">
    <name type="scientific">Candidatus Nitrososphaera evergladensis SR1</name>
    <dbReference type="NCBI Taxonomy" id="1459636"/>
    <lineage>
        <taxon>Archaea</taxon>
        <taxon>Nitrososphaerota</taxon>
        <taxon>Nitrososphaeria</taxon>
        <taxon>Nitrososphaerales</taxon>
        <taxon>Nitrososphaeraceae</taxon>
        <taxon>Nitrososphaera</taxon>
    </lineage>
</organism>
<feature type="region of interest" description="Disordered" evidence="1">
    <location>
        <begin position="59"/>
        <end position="94"/>
    </location>
</feature>
<dbReference type="EMBL" id="CP007174">
    <property type="protein sequence ID" value="AIF82663.1"/>
    <property type="molecule type" value="Genomic_DNA"/>
</dbReference>
<evidence type="ECO:0000256" key="2">
    <source>
        <dbReference type="SAM" id="Phobius"/>
    </source>
</evidence>
<gene>
    <name evidence="3" type="ORF">NTE_00582</name>
</gene>
<dbReference type="RefSeq" id="WP_148699588.1">
    <property type="nucleotide sequence ID" value="NZ_CP007174.1"/>
</dbReference>
<feature type="compositionally biased region" description="Low complexity" evidence="1">
    <location>
        <begin position="68"/>
        <end position="86"/>
    </location>
</feature>
<feature type="transmembrane region" description="Helical" evidence="2">
    <location>
        <begin position="38"/>
        <end position="58"/>
    </location>
</feature>
<proteinExistence type="predicted"/>